<accession>G3IL08</accession>
<sequence length="66" mass="7059">MESMASGSNRAEQACSRAVVLCVMARRRTRVPGHPWEDNLGMQSTSSLGLSCLCTPRAPGAQVIII</sequence>
<proteinExistence type="predicted"/>
<organism evidence="1 2">
    <name type="scientific">Cricetulus griseus</name>
    <name type="common">Chinese hamster</name>
    <name type="synonym">Cricetulus barabensis griseus</name>
    <dbReference type="NCBI Taxonomy" id="10029"/>
    <lineage>
        <taxon>Eukaryota</taxon>
        <taxon>Metazoa</taxon>
        <taxon>Chordata</taxon>
        <taxon>Craniata</taxon>
        <taxon>Vertebrata</taxon>
        <taxon>Euteleostomi</taxon>
        <taxon>Mammalia</taxon>
        <taxon>Eutheria</taxon>
        <taxon>Euarchontoglires</taxon>
        <taxon>Glires</taxon>
        <taxon>Rodentia</taxon>
        <taxon>Myomorpha</taxon>
        <taxon>Muroidea</taxon>
        <taxon>Cricetidae</taxon>
        <taxon>Cricetinae</taxon>
        <taxon>Cricetulus</taxon>
    </lineage>
</organism>
<dbReference type="InParanoid" id="G3IL08"/>
<gene>
    <name evidence="1" type="ORF">I79_024566</name>
</gene>
<reference evidence="2" key="1">
    <citation type="journal article" date="2011" name="Nat. Biotechnol.">
        <title>The genomic sequence of the Chinese hamster ovary (CHO)-K1 cell line.</title>
        <authorList>
            <person name="Xu X."/>
            <person name="Nagarajan H."/>
            <person name="Lewis N.E."/>
            <person name="Pan S."/>
            <person name="Cai Z."/>
            <person name="Liu X."/>
            <person name="Chen W."/>
            <person name="Xie M."/>
            <person name="Wang W."/>
            <person name="Hammond S."/>
            <person name="Andersen M.R."/>
            <person name="Neff N."/>
            <person name="Passarelli B."/>
            <person name="Koh W."/>
            <person name="Fan H.C."/>
            <person name="Wang J."/>
            <person name="Gui Y."/>
            <person name="Lee K.H."/>
            <person name="Betenbaugh M.J."/>
            <person name="Quake S.R."/>
            <person name="Famili I."/>
            <person name="Palsson B.O."/>
            <person name="Wang J."/>
        </authorList>
    </citation>
    <scope>NUCLEOTIDE SEQUENCE [LARGE SCALE GENOMIC DNA]</scope>
    <source>
        <strain evidence="2">CHO K1 cell line</strain>
    </source>
</reference>
<name>G3IL08_CRIGR</name>
<evidence type="ECO:0000313" key="2">
    <source>
        <dbReference type="Proteomes" id="UP000001075"/>
    </source>
</evidence>
<protein>
    <submittedName>
        <fullName evidence="1">Uncharacterized protein</fullName>
    </submittedName>
</protein>
<dbReference type="EMBL" id="JH003833">
    <property type="protein sequence ID" value="EGW11688.1"/>
    <property type="molecule type" value="Genomic_DNA"/>
</dbReference>
<dbReference type="AlphaFoldDB" id="G3IL08"/>
<evidence type="ECO:0000313" key="1">
    <source>
        <dbReference type="EMBL" id="EGW11688.1"/>
    </source>
</evidence>
<dbReference type="Proteomes" id="UP000001075">
    <property type="component" value="Unassembled WGS sequence"/>
</dbReference>